<sequence>MWHEAVSGQEEPIVSVVVWTFVRLPRPDNGHSLDDADGLLLAKPFSKTYSYRYAWLRFHTRNLNIYRHLSSLLEDQP</sequence>
<dbReference type="Proteomes" id="UP000494330">
    <property type="component" value="Unassembled WGS sequence"/>
</dbReference>
<proteinExistence type="predicted"/>
<dbReference type="AlphaFoldDB" id="A0A6J5CZL9"/>
<protein>
    <submittedName>
        <fullName evidence="1">Uncharacterized protein</fullName>
    </submittedName>
</protein>
<reference evidence="1 2" key="1">
    <citation type="submission" date="2019-09" db="EMBL/GenBank/DDBJ databases">
        <authorList>
            <person name="Depoorter E."/>
        </authorList>
    </citation>
    <scope>NUCLEOTIDE SEQUENCE [LARGE SCALE GENOMIC DNA]</scope>
    <source>
        <strain evidence="1">LMG 30113</strain>
    </source>
</reference>
<name>A0A6J5CZL9_9BURK</name>
<gene>
    <name evidence="1" type="ORF">BPA30113_00870</name>
</gene>
<evidence type="ECO:0000313" key="2">
    <source>
        <dbReference type="Proteomes" id="UP000494330"/>
    </source>
</evidence>
<keyword evidence="2" id="KW-1185">Reference proteome</keyword>
<evidence type="ECO:0000313" key="1">
    <source>
        <dbReference type="EMBL" id="VWB24673.1"/>
    </source>
</evidence>
<accession>A0A6J5CZL9</accession>
<organism evidence="1 2">
    <name type="scientific">Burkholderia paludis</name>
    <dbReference type="NCBI Taxonomy" id="1506587"/>
    <lineage>
        <taxon>Bacteria</taxon>
        <taxon>Pseudomonadati</taxon>
        <taxon>Pseudomonadota</taxon>
        <taxon>Betaproteobacteria</taxon>
        <taxon>Burkholderiales</taxon>
        <taxon>Burkholderiaceae</taxon>
        <taxon>Burkholderia</taxon>
        <taxon>Burkholderia cepacia complex</taxon>
    </lineage>
</organism>
<dbReference type="EMBL" id="CABVQD010000002">
    <property type="protein sequence ID" value="VWB24673.1"/>
    <property type="molecule type" value="Genomic_DNA"/>
</dbReference>